<comment type="caution">
    <text evidence="9">The sequence shown here is derived from an EMBL/GenBank/DDBJ whole genome shotgun (WGS) entry which is preliminary data.</text>
</comment>
<dbReference type="Pfam" id="PF07690">
    <property type="entry name" value="MFS_1"/>
    <property type="match status" value="1"/>
</dbReference>
<keyword evidence="4 8" id="KW-0812">Transmembrane</keyword>
<name>A0ABQ3PEP9_9ACTN</name>
<feature type="transmembrane region" description="Helical" evidence="8">
    <location>
        <begin position="184"/>
        <end position="206"/>
    </location>
</feature>
<feature type="transmembrane region" description="Helical" evidence="8">
    <location>
        <begin position="155"/>
        <end position="178"/>
    </location>
</feature>
<evidence type="ECO:0000256" key="7">
    <source>
        <dbReference type="SAM" id="MobiDB-lite"/>
    </source>
</evidence>
<evidence type="ECO:0000256" key="1">
    <source>
        <dbReference type="ARBA" id="ARBA00004651"/>
    </source>
</evidence>
<dbReference type="InterPro" id="IPR036259">
    <property type="entry name" value="MFS_trans_sf"/>
</dbReference>
<feature type="transmembrane region" description="Helical" evidence="8">
    <location>
        <begin position="67"/>
        <end position="85"/>
    </location>
</feature>
<dbReference type="Gene3D" id="1.20.1250.20">
    <property type="entry name" value="MFS general substrate transporter like domains"/>
    <property type="match status" value="1"/>
</dbReference>
<sequence length="433" mass="44444">MAVNAPPRAATEKPGRRGPLDRLLPQPGPQRTLAAASFVNAFGSGMFMSSSALYFTRVVHLPMHQVALGLLVGAMVGLVAGIYGGRIADRWGARETQIAVMLAGAASMGCFLLVDAFWSFLLVSTLTGVVFAADKSSKAPLIRGFGGDDPAGFRAYLRAGTNLGISLGALAAGVAIQLDTAPAYLALVAGRALSFAGGALALLRLPRLAPLPAPPLSGRWDALKDRPYLAATLLNCLMSLHFAVPTFLLPLWIVEHTQAPRWMVSGVLVLNTVLVITLQVAVSRNVADTRAAGVRMRWAGLGIAAGLVLMAAAGTVPAWASVALLVAATAVYTLGELWHAAAAMEYSFGLAPAHAQGQYSGVFGLGGGLAEALAPSVLGVLALGLGTPGWLLLGALFLAVGLAARPLVERASRTTAAPAPEVATAPATASSDH</sequence>
<evidence type="ECO:0000313" key="10">
    <source>
        <dbReference type="Proteomes" id="UP001052739"/>
    </source>
</evidence>
<feature type="transmembrane region" description="Helical" evidence="8">
    <location>
        <begin position="259"/>
        <end position="282"/>
    </location>
</feature>
<protein>
    <submittedName>
        <fullName evidence="9">MFS transporter</fullName>
    </submittedName>
</protein>
<feature type="transmembrane region" description="Helical" evidence="8">
    <location>
        <begin position="294"/>
        <end position="313"/>
    </location>
</feature>
<organism evidence="9 10">
    <name type="scientific">Streptomyces hydrogenans</name>
    <dbReference type="NCBI Taxonomy" id="1873719"/>
    <lineage>
        <taxon>Bacteria</taxon>
        <taxon>Bacillati</taxon>
        <taxon>Actinomycetota</taxon>
        <taxon>Actinomycetes</taxon>
        <taxon>Kitasatosporales</taxon>
        <taxon>Streptomycetaceae</taxon>
        <taxon>Streptomyces</taxon>
    </lineage>
</organism>
<feature type="transmembrane region" description="Helical" evidence="8">
    <location>
        <begin position="33"/>
        <end position="55"/>
    </location>
</feature>
<dbReference type="InterPro" id="IPR050171">
    <property type="entry name" value="MFS_Transporters"/>
</dbReference>
<keyword evidence="10" id="KW-1185">Reference proteome</keyword>
<dbReference type="Proteomes" id="UP001052739">
    <property type="component" value="Unassembled WGS sequence"/>
</dbReference>
<evidence type="ECO:0000256" key="4">
    <source>
        <dbReference type="ARBA" id="ARBA00022692"/>
    </source>
</evidence>
<dbReference type="SUPFAM" id="SSF103473">
    <property type="entry name" value="MFS general substrate transporter"/>
    <property type="match status" value="1"/>
</dbReference>
<evidence type="ECO:0000256" key="2">
    <source>
        <dbReference type="ARBA" id="ARBA00022448"/>
    </source>
</evidence>
<feature type="transmembrane region" description="Helical" evidence="8">
    <location>
        <begin position="105"/>
        <end position="134"/>
    </location>
</feature>
<evidence type="ECO:0000256" key="8">
    <source>
        <dbReference type="SAM" id="Phobius"/>
    </source>
</evidence>
<dbReference type="EMBL" id="BNDW01000040">
    <property type="protein sequence ID" value="GHI23494.1"/>
    <property type="molecule type" value="Genomic_DNA"/>
</dbReference>
<dbReference type="InterPro" id="IPR011701">
    <property type="entry name" value="MFS"/>
</dbReference>
<evidence type="ECO:0000313" key="9">
    <source>
        <dbReference type="EMBL" id="GHI23494.1"/>
    </source>
</evidence>
<accession>A0ABQ3PEP9</accession>
<feature type="compositionally biased region" description="Basic and acidic residues" evidence="7">
    <location>
        <begin position="10"/>
        <end position="20"/>
    </location>
</feature>
<gene>
    <name evidence="9" type="ORF">Shyd_48650</name>
</gene>
<keyword evidence="3" id="KW-1003">Cell membrane</keyword>
<keyword evidence="5 8" id="KW-1133">Transmembrane helix</keyword>
<evidence type="ECO:0000256" key="6">
    <source>
        <dbReference type="ARBA" id="ARBA00023136"/>
    </source>
</evidence>
<evidence type="ECO:0000256" key="3">
    <source>
        <dbReference type="ARBA" id="ARBA00022475"/>
    </source>
</evidence>
<evidence type="ECO:0000256" key="5">
    <source>
        <dbReference type="ARBA" id="ARBA00022989"/>
    </source>
</evidence>
<feature type="transmembrane region" description="Helical" evidence="8">
    <location>
        <begin position="389"/>
        <end position="408"/>
    </location>
</feature>
<dbReference type="PANTHER" id="PTHR23517:SF2">
    <property type="entry name" value="MULTIDRUG RESISTANCE PROTEIN MDTH"/>
    <property type="match status" value="1"/>
</dbReference>
<keyword evidence="2" id="KW-0813">Transport</keyword>
<proteinExistence type="predicted"/>
<feature type="transmembrane region" description="Helical" evidence="8">
    <location>
        <begin position="227"/>
        <end position="253"/>
    </location>
</feature>
<dbReference type="PANTHER" id="PTHR23517">
    <property type="entry name" value="RESISTANCE PROTEIN MDTM, PUTATIVE-RELATED-RELATED"/>
    <property type="match status" value="1"/>
</dbReference>
<comment type="subcellular location">
    <subcellularLocation>
        <location evidence="1">Cell membrane</location>
        <topology evidence="1">Multi-pass membrane protein</topology>
    </subcellularLocation>
</comment>
<reference evidence="9" key="1">
    <citation type="submission" date="2024-05" db="EMBL/GenBank/DDBJ databases">
        <title>Whole genome shotgun sequence of Streptomyces hydrogenans NBRC 13475.</title>
        <authorList>
            <person name="Komaki H."/>
            <person name="Tamura T."/>
        </authorList>
    </citation>
    <scope>NUCLEOTIDE SEQUENCE</scope>
    <source>
        <strain evidence="9">NBRC 13475</strain>
    </source>
</reference>
<feature type="region of interest" description="Disordered" evidence="7">
    <location>
        <begin position="1"/>
        <end position="24"/>
    </location>
</feature>
<feature type="transmembrane region" description="Helical" evidence="8">
    <location>
        <begin position="319"/>
        <end position="341"/>
    </location>
</feature>
<keyword evidence="6 8" id="KW-0472">Membrane</keyword>